<proteinExistence type="predicted"/>
<dbReference type="AlphaFoldDB" id="A0A5U3SRW4"/>
<sequence>MLTINASKMAKFISNNDVPGVPESIYAFVDLFERELKENGIKEARTLASKLVVLQSQYGGGRSVYIPSVKKLADIERRNNILTDYYHKRESAYSIAQKHHTTESNVLSIVRKYPLPDED</sequence>
<dbReference type="InterPro" id="IPR009057">
    <property type="entry name" value="Homeodomain-like_sf"/>
</dbReference>
<protein>
    <recommendedName>
        <fullName evidence="1">Mor transcription activator domain-containing protein</fullName>
    </recommendedName>
</protein>
<dbReference type="EMBL" id="AAGMQK010000009">
    <property type="protein sequence ID" value="EBP6927569.1"/>
    <property type="molecule type" value="Genomic_DNA"/>
</dbReference>
<dbReference type="Pfam" id="PF08765">
    <property type="entry name" value="Mor"/>
    <property type="match status" value="1"/>
</dbReference>
<accession>A0A5U3SRW4</accession>
<reference evidence="2" key="1">
    <citation type="submission" date="2018-07" db="EMBL/GenBank/DDBJ databases">
        <authorList>
            <consortium name="GenomeTrakr network: Whole genome sequencing for foodborne pathogen traceback"/>
        </authorList>
    </citation>
    <scope>NUCLEOTIDE SEQUENCE</scope>
    <source>
        <strain evidence="2">CFSAN029940</strain>
    </source>
</reference>
<evidence type="ECO:0000313" key="2">
    <source>
        <dbReference type="EMBL" id="EBP6927569.1"/>
    </source>
</evidence>
<dbReference type="SUPFAM" id="SSF46689">
    <property type="entry name" value="Homeodomain-like"/>
    <property type="match status" value="1"/>
</dbReference>
<feature type="domain" description="Mor transcription activator" evidence="1">
    <location>
        <begin position="22"/>
        <end position="112"/>
    </location>
</feature>
<gene>
    <name evidence="2" type="ORF">ACY70_15785</name>
</gene>
<dbReference type="InterPro" id="IPR014875">
    <property type="entry name" value="Mor_transcription_activator"/>
</dbReference>
<organism evidence="2">
    <name type="scientific">Salmonella enterica</name>
    <name type="common">Salmonella choleraesuis</name>
    <dbReference type="NCBI Taxonomy" id="28901"/>
    <lineage>
        <taxon>Bacteria</taxon>
        <taxon>Pseudomonadati</taxon>
        <taxon>Pseudomonadota</taxon>
        <taxon>Gammaproteobacteria</taxon>
        <taxon>Enterobacterales</taxon>
        <taxon>Enterobacteriaceae</taxon>
        <taxon>Salmonella</taxon>
    </lineage>
</organism>
<comment type="caution">
    <text evidence="2">The sequence shown here is derived from an EMBL/GenBank/DDBJ whole genome shotgun (WGS) entry which is preliminary data.</text>
</comment>
<evidence type="ECO:0000259" key="1">
    <source>
        <dbReference type="Pfam" id="PF08765"/>
    </source>
</evidence>
<name>A0A5U3SRW4_SALER</name>